<accession>A0A2D2DTQ3</accession>
<gene>
    <name evidence="2" type="ORF">CR152_30460</name>
</gene>
<dbReference type="PROSITE" id="PS00409">
    <property type="entry name" value="PROKAR_NTER_METHYL"/>
    <property type="match status" value="1"/>
</dbReference>
<dbReference type="Pfam" id="PF07963">
    <property type="entry name" value="N_methyl"/>
    <property type="match status" value="1"/>
</dbReference>
<organism evidence="2 3">
    <name type="scientific">Massilia violaceinigra</name>
    <dbReference type="NCBI Taxonomy" id="2045208"/>
    <lineage>
        <taxon>Bacteria</taxon>
        <taxon>Pseudomonadati</taxon>
        <taxon>Pseudomonadota</taxon>
        <taxon>Betaproteobacteria</taxon>
        <taxon>Burkholderiales</taxon>
        <taxon>Oxalobacteraceae</taxon>
        <taxon>Telluria group</taxon>
        <taxon>Massilia</taxon>
    </lineage>
</organism>
<dbReference type="OrthoDB" id="8592370at2"/>
<dbReference type="Gene3D" id="3.30.700.10">
    <property type="entry name" value="Glycoprotein, Type 4 Pilin"/>
    <property type="match status" value="1"/>
</dbReference>
<proteinExistence type="predicted"/>
<dbReference type="GO" id="GO:0043683">
    <property type="term" value="P:type IV pilus assembly"/>
    <property type="evidence" value="ECO:0007669"/>
    <property type="project" value="InterPro"/>
</dbReference>
<dbReference type="EMBL" id="CP024608">
    <property type="protein sequence ID" value="ATQ78350.1"/>
    <property type="molecule type" value="Genomic_DNA"/>
</dbReference>
<name>A0A2D2DTQ3_9BURK</name>
<dbReference type="PANTHER" id="PTHR30093">
    <property type="entry name" value="GENERAL SECRETION PATHWAY PROTEIN G"/>
    <property type="match status" value="1"/>
</dbReference>
<dbReference type="PANTHER" id="PTHR30093:SF47">
    <property type="entry name" value="TYPE IV PILUS NON-CORE MINOR PILIN PILE"/>
    <property type="match status" value="1"/>
</dbReference>
<dbReference type="InterPro" id="IPR012902">
    <property type="entry name" value="N_methyl_site"/>
</dbReference>
<dbReference type="Pfam" id="PF16732">
    <property type="entry name" value="ComP_DUS"/>
    <property type="match status" value="1"/>
</dbReference>
<dbReference type="RefSeq" id="WP_099881305.1">
    <property type="nucleotide sequence ID" value="NZ_CP024608.1"/>
</dbReference>
<dbReference type="Proteomes" id="UP000229897">
    <property type="component" value="Chromosome"/>
</dbReference>
<evidence type="ECO:0000313" key="2">
    <source>
        <dbReference type="EMBL" id="ATQ78350.1"/>
    </source>
</evidence>
<dbReference type="AlphaFoldDB" id="A0A2D2DTQ3"/>
<dbReference type="InterPro" id="IPR031982">
    <property type="entry name" value="PilE-like"/>
</dbReference>
<feature type="transmembrane region" description="Helical" evidence="1">
    <location>
        <begin position="6"/>
        <end position="30"/>
    </location>
</feature>
<sequence length="149" mass="16370">MKRSQGFTLIETMIVMTIVVVLAALAYPGYQDFLIKARRAEAQAVLLELMQKQERYYTQHNRYLAFSADAGSPEQGHFKWWSGSSAASSAYELRGHACAGQTIARCIIIEAIPGTDRVDSTFRDGDCETLRLNSVGERTASGGSAGCWP</sequence>
<keyword evidence="1" id="KW-0472">Membrane</keyword>
<dbReference type="SUPFAM" id="SSF54523">
    <property type="entry name" value="Pili subunits"/>
    <property type="match status" value="1"/>
</dbReference>
<keyword evidence="1" id="KW-0812">Transmembrane</keyword>
<dbReference type="KEGG" id="mass:CR152_30460"/>
<reference evidence="2" key="1">
    <citation type="submission" date="2017-10" db="EMBL/GenBank/DDBJ databases">
        <title>Massilia psychrophilum sp. nov., a novel purple-pigmented bacterium isolated from Tianshan glacier, Xinjiang Municipality, China.</title>
        <authorList>
            <person name="Wang H."/>
        </authorList>
    </citation>
    <scope>NUCLEOTIDE SEQUENCE [LARGE SCALE GENOMIC DNA]</scope>
    <source>
        <strain evidence="2">B2</strain>
    </source>
</reference>
<protein>
    <submittedName>
        <fullName evidence="2">Pilus assembly protein PilE</fullName>
    </submittedName>
</protein>
<dbReference type="NCBIfam" id="TIGR02532">
    <property type="entry name" value="IV_pilin_GFxxxE"/>
    <property type="match status" value="1"/>
</dbReference>
<keyword evidence="1" id="KW-1133">Transmembrane helix</keyword>
<evidence type="ECO:0000256" key="1">
    <source>
        <dbReference type="SAM" id="Phobius"/>
    </source>
</evidence>
<dbReference type="InterPro" id="IPR045584">
    <property type="entry name" value="Pilin-like"/>
</dbReference>
<keyword evidence="3" id="KW-1185">Reference proteome</keyword>
<evidence type="ECO:0000313" key="3">
    <source>
        <dbReference type="Proteomes" id="UP000229897"/>
    </source>
</evidence>